<sequence>MRVVKIKSYKNYLIDILKHNLIEKSEKDKKLFVYSQLQKDKKIKRTLRKKFNKLRKSKNYVKKLLRLNI</sequence>
<dbReference type="AlphaFoldDB" id="Q3LW09"/>
<protein>
    <submittedName>
        <fullName evidence="1">Uncharacterized protein</fullName>
    </submittedName>
</protein>
<dbReference type="GeneID" id="5788300"/>
<proteinExistence type="predicted"/>
<organism evidence="1 2">
    <name type="scientific">Bigelowiella natans</name>
    <name type="common">Pedinomonas minutissima</name>
    <name type="synonym">Chlorarachnion sp. (strain CCMP621)</name>
    <dbReference type="NCBI Taxonomy" id="227086"/>
    <lineage>
        <taxon>Eukaryota</taxon>
        <taxon>Sar</taxon>
        <taxon>Rhizaria</taxon>
        <taxon>Cercozoa</taxon>
        <taxon>Chlorarachniophyceae</taxon>
        <taxon>Bigelowiella</taxon>
    </lineage>
</organism>
<name>Q3LW09_BIGNA</name>
<dbReference type="RefSeq" id="XP_001712969.1">
    <property type="nucleotide sequence ID" value="XM_001712917.1"/>
</dbReference>
<reference evidence="1 2" key="1">
    <citation type="journal article" date="2006" name="Proc. Natl. Acad. Sci. U.S.A.">
        <title>Complete nucleotide sequence of the chlorarachniophyte nucleomorph: nature's smallest nucleus.</title>
        <authorList>
            <person name="Gilson P.R."/>
            <person name="Su V."/>
            <person name="Slamovits C.H."/>
            <person name="Reith M.E."/>
            <person name="Keeling P.J."/>
            <person name="McFadden G.I."/>
        </authorList>
    </citation>
    <scope>NUCLEOTIDE SEQUENCE [LARGE SCALE GENOMIC DNA]</scope>
    <source>
        <strain evidence="2">CCMP621</strain>
    </source>
</reference>
<accession>Q3LW09</accession>
<evidence type="ECO:0000313" key="1">
    <source>
        <dbReference type="EMBL" id="ABA27357.1"/>
    </source>
</evidence>
<dbReference type="Proteomes" id="UP000243425">
    <property type="component" value="Nucleomorph 3"/>
</dbReference>
<geneLocation type="nucleomorph" evidence="1"/>
<evidence type="ECO:0000313" key="2">
    <source>
        <dbReference type="Proteomes" id="UP000243425"/>
    </source>
</evidence>
<keyword evidence="1" id="KW-0542">Nucleomorph</keyword>
<dbReference type="EMBL" id="DQ158858">
    <property type="protein sequence ID" value="ABA27357.1"/>
    <property type="molecule type" value="Genomic_DNA"/>
</dbReference>